<evidence type="ECO:0000256" key="1">
    <source>
        <dbReference type="SAM" id="MobiDB-lite"/>
    </source>
</evidence>
<dbReference type="InterPro" id="IPR036390">
    <property type="entry name" value="WH_DNA-bd_sf"/>
</dbReference>
<name>A0ABY8CEC6_9ARCH</name>
<gene>
    <name evidence="3" type="ORF">SVXNc_0556</name>
</gene>
<keyword evidence="4" id="KW-1185">Reference proteome</keyword>
<evidence type="ECO:0000313" key="3">
    <source>
        <dbReference type="EMBL" id="WEL19574.1"/>
    </source>
</evidence>
<dbReference type="PROSITE" id="PS50987">
    <property type="entry name" value="HTH_ARSR_2"/>
    <property type="match status" value="1"/>
</dbReference>
<evidence type="ECO:0000259" key="2">
    <source>
        <dbReference type="PROSITE" id="PS50987"/>
    </source>
</evidence>
<dbReference type="InterPro" id="IPR001845">
    <property type="entry name" value="HTH_ArsR_DNA-bd_dom"/>
</dbReference>
<feature type="region of interest" description="Disordered" evidence="1">
    <location>
        <begin position="1"/>
        <end position="28"/>
    </location>
</feature>
<reference evidence="3 4" key="1">
    <citation type="submission" date="2022-09" db="EMBL/GenBank/DDBJ databases">
        <title>Xylan utilization by haloarchaea-nanohaloarchaea associations.</title>
        <authorList>
            <person name="Yakimov M."/>
        </authorList>
    </citation>
    <scope>NUCLEOTIDE SEQUENCE [LARGE SCALE GENOMIC DNA]</scope>
    <source>
        <strain evidence="3 4">SVXNc</strain>
    </source>
</reference>
<feature type="compositionally biased region" description="Polar residues" evidence="1">
    <location>
        <begin position="1"/>
        <end position="17"/>
    </location>
</feature>
<proteinExistence type="predicted"/>
<evidence type="ECO:0000313" key="4">
    <source>
        <dbReference type="Proteomes" id="UP001218034"/>
    </source>
</evidence>
<dbReference type="Pfam" id="PF25212">
    <property type="entry name" value="HVO_A0114"/>
    <property type="match status" value="1"/>
</dbReference>
<dbReference type="EMBL" id="CP104395">
    <property type="protein sequence ID" value="WEL19574.1"/>
    <property type="molecule type" value="Genomic_DNA"/>
</dbReference>
<dbReference type="Proteomes" id="UP001218034">
    <property type="component" value="Chromosome"/>
</dbReference>
<feature type="domain" description="HTH arsR-type" evidence="2">
    <location>
        <begin position="35"/>
        <end position="120"/>
    </location>
</feature>
<dbReference type="Gene3D" id="1.10.10.10">
    <property type="entry name" value="Winged helix-like DNA-binding domain superfamily/Winged helix DNA-binding domain"/>
    <property type="match status" value="1"/>
</dbReference>
<feature type="compositionally biased region" description="Basic and acidic residues" evidence="1">
    <location>
        <begin position="18"/>
        <end position="28"/>
    </location>
</feature>
<dbReference type="GeneID" id="90589994"/>
<accession>A0ABY8CEC6</accession>
<organism evidence="3 4">
    <name type="scientific">Candidatus Nanohalococcus occultus</name>
    <dbReference type="NCBI Taxonomy" id="2978047"/>
    <lineage>
        <taxon>Archaea</taxon>
        <taxon>Candidatus Nanohalarchaeota</taxon>
        <taxon>Candidatus Nanohalarchaeota incertae sedis</taxon>
        <taxon>Candidatus Nanohalococcus</taxon>
    </lineage>
</organism>
<protein>
    <submittedName>
        <fullName evidence="3">Transcriptional regulator, contains HTH domain</fullName>
    </submittedName>
</protein>
<sequence length="120" mass="13955">MSLDTPHSLSDTETQSGEESRIDKLRKIHDTKDNRSEDILVLDSESYSKITTKERLKMIKALREKEFDSKKELAEELGRDVKNIHDDLDLLRRKNVVEFESNGRSLSPRLRHQHIAGEII</sequence>
<dbReference type="RefSeq" id="WP_347721415.1">
    <property type="nucleotide sequence ID" value="NZ_CP104395.1"/>
</dbReference>
<dbReference type="InterPro" id="IPR036388">
    <property type="entry name" value="WH-like_DNA-bd_sf"/>
</dbReference>
<dbReference type="SUPFAM" id="SSF46785">
    <property type="entry name" value="Winged helix' DNA-binding domain"/>
    <property type="match status" value="1"/>
</dbReference>